<dbReference type="EMBL" id="LNQE01001842">
    <property type="protein sequence ID" value="KUG04756.1"/>
    <property type="molecule type" value="Genomic_DNA"/>
</dbReference>
<organism evidence="2">
    <name type="scientific">hydrocarbon metagenome</name>
    <dbReference type="NCBI Taxonomy" id="938273"/>
    <lineage>
        <taxon>unclassified sequences</taxon>
        <taxon>metagenomes</taxon>
        <taxon>ecological metagenomes</taxon>
    </lineage>
</organism>
<evidence type="ECO:0000313" key="2">
    <source>
        <dbReference type="EMBL" id="KUG04756.1"/>
    </source>
</evidence>
<sequence>MKRILSFLLIFSMFILPSGCNQNDAQDQGLQKVTVLLDWFPNTNHTGLYAARELGYFEEVGLDVDIIQPSEGGTAQLIASGQGDFGVSYQEEVTIARSQDIPVVAVAAVIQHNTSGFASPADRNIKTPADFEGKTYGGWGSPAETAMIKALMDKYDADINQVNFINIGSADFFTSIEKDIDFSWIYWGWTGIEASNKNLDLNFVQISKEIETLDFYTPVLITNEDKIAQDPELIEKFLQAATKGYEYAIASPNEAAALLTKNVPELDSELVKASQQYLAEQYQADAERWGEMQPEIWKSYADFMYENALIESNIEADKAFTNQFLP</sequence>
<name>A0A0W8E847_9ZZZZ</name>
<evidence type="ECO:0000259" key="1">
    <source>
        <dbReference type="Pfam" id="PF09084"/>
    </source>
</evidence>
<dbReference type="SUPFAM" id="SSF53850">
    <property type="entry name" value="Periplasmic binding protein-like II"/>
    <property type="match status" value="1"/>
</dbReference>
<dbReference type="PANTHER" id="PTHR31528">
    <property type="entry name" value="4-AMINO-5-HYDROXYMETHYL-2-METHYLPYRIMIDINE PHOSPHATE SYNTHASE THI11-RELATED"/>
    <property type="match status" value="1"/>
</dbReference>
<proteinExistence type="predicted"/>
<feature type="domain" description="SsuA/THI5-like" evidence="1">
    <location>
        <begin position="42"/>
        <end position="255"/>
    </location>
</feature>
<comment type="caution">
    <text evidence="2">The sequence shown here is derived from an EMBL/GenBank/DDBJ whole genome shotgun (WGS) entry which is preliminary data.</text>
</comment>
<gene>
    <name evidence="2" type="ORF">ASZ90_017895</name>
</gene>
<reference evidence="2" key="1">
    <citation type="journal article" date="2015" name="Proc. Natl. Acad. Sci. U.S.A.">
        <title>Networks of energetic and metabolic interactions define dynamics in microbial communities.</title>
        <authorList>
            <person name="Embree M."/>
            <person name="Liu J.K."/>
            <person name="Al-Bassam M.M."/>
            <person name="Zengler K."/>
        </authorList>
    </citation>
    <scope>NUCLEOTIDE SEQUENCE</scope>
</reference>
<dbReference type="InterPro" id="IPR027939">
    <property type="entry name" value="NMT1/THI5"/>
</dbReference>
<dbReference type="PANTHER" id="PTHR31528:SF3">
    <property type="entry name" value="THIAMINE BIOSYNTHESIS PROTEIN HI_0357-RELATED"/>
    <property type="match status" value="1"/>
</dbReference>
<dbReference type="InterPro" id="IPR015168">
    <property type="entry name" value="SsuA/THI5"/>
</dbReference>
<dbReference type="Gene3D" id="3.40.190.10">
    <property type="entry name" value="Periplasmic binding protein-like II"/>
    <property type="match status" value="2"/>
</dbReference>
<accession>A0A0W8E847</accession>
<dbReference type="AlphaFoldDB" id="A0A0W8E847"/>
<dbReference type="GO" id="GO:0009228">
    <property type="term" value="P:thiamine biosynthetic process"/>
    <property type="evidence" value="ECO:0007669"/>
    <property type="project" value="InterPro"/>
</dbReference>
<protein>
    <submittedName>
        <fullName evidence="2">Hydroxymethylpyrimidine abc transporter, substrate-binding component</fullName>
    </submittedName>
</protein>
<dbReference type="Pfam" id="PF09084">
    <property type="entry name" value="NMT1"/>
    <property type="match status" value="1"/>
</dbReference>